<dbReference type="InterPro" id="IPR058056">
    <property type="entry name" value="WH_TANC1/2"/>
</dbReference>
<organism evidence="5 6">
    <name type="scientific">Paramuricea clavata</name>
    <name type="common">Red gorgonian</name>
    <name type="synonym">Violescent sea-whip</name>
    <dbReference type="NCBI Taxonomy" id="317549"/>
    <lineage>
        <taxon>Eukaryota</taxon>
        <taxon>Metazoa</taxon>
        <taxon>Cnidaria</taxon>
        <taxon>Anthozoa</taxon>
        <taxon>Octocorallia</taxon>
        <taxon>Malacalcyonacea</taxon>
        <taxon>Plexauridae</taxon>
        <taxon>Paramuricea</taxon>
    </lineage>
</organism>
<feature type="non-terminal residue" evidence="5">
    <location>
        <position position="1"/>
    </location>
</feature>
<keyword evidence="6" id="KW-1185">Reference proteome</keyword>
<keyword evidence="1" id="KW-0677">Repeat</keyword>
<evidence type="ECO:0000313" key="5">
    <source>
        <dbReference type="EMBL" id="CAB4026402.1"/>
    </source>
</evidence>
<proteinExistence type="predicted"/>
<dbReference type="Pfam" id="PF18738">
    <property type="entry name" value="HEPN_DZIP3"/>
    <property type="match status" value="1"/>
</dbReference>
<evidence type="ECO:0000259" key="2">
    <source>
        <dbReference type="Pfam" id="PF18738"/>
    </source>
</evidence>
<feature type="domain" description="Nephrocystin 3-like N-terminal" evidence="3">
    <location>
        <begin position="199"/>
        <end position="268"/>
    </location>
</feature>
<evidence type="ECO:0000313" key="6">
    <source>
        <dbReference type="Proteomes" id="UP001152795"/>
    </source>
</evidence>
<feature type="domain" description="TANC1/2-like winged helix" evidence="4">
    <location>
        <begin position="378"/>
        <end position="472"/>
    </location>
</feature>
<dbReference type="PANTHER" id="PTHR10039">
    <property type="entry name" value="AMELOGENIN"/>
    <property type="match status" value="1"/>
</dbReference>
<comment type="caution">
    <text evidence="5">The sequence shown here is derived from an EMBL/GenBank/DDBJ whole genome shotgun (WGS) entry which is preliminary data.</text>
</comment>
<gene>
    <name evidence="5" type="ORF">PACLA_8A009093</name>
</gene>
<protein>
    <submittedName>
        <fullName evidence="5">Uncharacterized protein</fullName>
    </submittedName>
</protein>
<feature type="domain" description="DZIP3-like HEPN" evidence="2">
    <location>
        <begin position="27"/>
        <end position="148"/>
    </location>
</feature>
<dbReference type="PANTHER" id="PTHR10039:SF16">
    <property type="entry name" value="GPI INOSITOL-DEACYLASE"/>
    <property type="match status" value="1"/>
</dbReference>
<reference evidence="5" key="1">
    <citation type="submission" date="2020-04" db="EMBL/GenBank/DDBJ databases">
        <authorList>
            <person name="Alioto T."/>
            <person name="Alioto T."/>
            <person name="Gomez Garrido J."/>
        </authorList>
    </citation>
    <scope>NUCLEOTIDE SEQUENCE</scope>
    <source>
        <strain evidence="5">A484AB</strain>
    </source>
</reference>
<name>A0A6S7KG71_PARCT</name>
<evidence type="ECO:0000259" key="4">
    <source>
        <dbReference type="Pfam" id="PF25521"/>
    </source>
</evidence>
<dbReference type="Pfam" id="PF25521">
    <property type="entry name" value="WHD_TANC1"/>
    <property type="match status" value="1"/>
</dbReference>
<accession>A0A6S7KG71</accession>
<sequence>MSVLESSEEKINGFKLMRLIVDGGTETKKIITQLQWDKLFPPPPGIPNIQEFYITLLVILLRNICGLSPSSTGWNVMPGSTDNSREANIVRIRLFRNNLVGHVPGTDVNRLDFEAHWIEVGSALRSLGINQPEINRLKAEECGEEEVNRVRTEWNESEREVSTWLNDAASDNRAFIIPGQAGMEYKKNLSCKLSSSKGQILDELNIEGLFRMLFKEPLTNIPDPGKHFLIAIDALDECQQEERYEFVDLITRHFHKFPRFIRFLTTTRSEKDIALKFRGLNRMFLVPEDKRNLSDLRLFFVDKLSTTMRHPSQEELVKNLVKQSEGLMLYASFLCKLSKDGSIKSSIESLPEGIEVIYETYFVRLENELKILGIEEEKFLSLLSVLAVAKQPLPSSIIKRLLSSERDSLSAERTLSKLISCISSLLFIKDDCVSFSHKSVKDWLVKPNHRFTIKEKYGHKTLADICVFQMETLKQNE</sequence>
<evidence type="ECO:0000259" key="3">
    <source>
        <dbReference type="Pfam" id="PF24883"/>
    </source>
</evidence>
<dbReference type="SUPFAM" id="SSF52540">
    <property type="entry name" value="P-loop containing nucleoside triphosphate hydrolases"/>
    <property type="match status" value="1"/>
</dbReference>
<dbReference type="Pfam" id="PF24883">
    <property type="entry name" value="NPHP3_N"/>
    <property type="match status" value="1"/>
</dbReference>
<dbReference type="InterPro" id="IPR027417">
    <property type="entry name" value="P-loop_NTPase"/>
</dbReference>
<dbReference type="EMBL" id="CACRXK020014171">
    <property type="protein sequence ID" value="CAB4026402.1"/>
    <property type="molecule type" value="Genomic_DNA"/>
</dbReference>
<dbReference type="InterPro" id="IPR056884">
    <property type="entry name" value="NPHP3-like_N"/>
</dbReference>
<evidence type="ECO:0000256" key="1">
    <source>
        <dbReference type="ARBA" id="ARBA00022737"/>
    </source>
</evidence>
<dbReference type="AlphaFoldDB" id="A0A6S7KG71"/>
<dbReference type="OrthoDB" id="5958466at2759"/>
<dbReference type="InterPro" id="IPR041249">
    <property type="entry name" value="HEPN_DZIP3"/>
</dbReference>
<dbReference type="Proteomes" id="UP001152795">
    <property type="component" value="Unassembled WGS sequence"/>
</dbReference>